<proteinExistence type="predicted"/>
<accession>A0ABU5IXI8</accession>
<reference evidence="2 3" key="1">
    <citation type="submission" date="2023-11" db="EMBL/GenBank/DDBJ databases">
        <title>Bacillus jintuensis, isolated from a mudflat on the Beibu Gulf coast.</title>
        <authorList>
            <person name="Li M."/>
        </authorList>
    </citation>
    <scope>NUCLEOTIDE SEQUENCE [LARGE SCALE GENOMIC DNA]</scope>
    <source>
        <strain evidence="2 3">31A1R</strain>
    </source>
</reference>
<protein>
    <submittedName>
        <fullName evidence="2">Uncharacterized protein</fullName>
    </submittedName>
</protein>
<dbReference type="RefSeq" id="WP_322446172.1">
    <property type="nucleotide sequence ID" value="NZ_JAXOFX010000004.1"/>
</dbReference>
<evidence type="ECO:0000313" key="2">
    <source>
        <dbReference type="EMBL" id="MDZ5471883.1"/>
    </source>
</evidence>
<sequence length="222" mass="25822">MKKIISILACLLIFTVLNTGVTAKTPQLDLRVVDNITLFNVIGPKNEEIHYQFYYKKDGKYEAFYYGLMKESNQIGYARFKKDGEYGISYSVGNNVKTSKLVKFKIKNSKNRVKNIEDAIEFEDVQTSIGYGLQFKGKYNVSLMKDIKKPIVYKLYTIDKKGKLKLKETKKAQNSIQEVYFKRLDKERYIVLSYSVNGKVKEYLFITKTSDLKYFDNTFTGI</sequence>
<feature type="signal peptide" evidence="1">
    <location>
        <begin position="1"/>
        <end position="23"/>
    </location>
</feature>
<name>A0ABU5IXI8_9BACI</name>
<gene>
    <name evidence="2" type="ORF">SM124_08990</name>
</gene>
<evidence type="ECO:0000313" key="3">
    <source>
        <dbReference type="Proteomes" id="UP001290455"/>
    </source>
</evidence>
<organism evidence="2 3">
    <name type="scientific">Robertmurraya mangrovi</name>
    <dbReference type="NCBI Taxonomy" id="3098077"/>
    <lineage>
        <taxon>Bacteria</taxon>
        <taxon>Bacillati</taxon>
        <taxon>Bacillota</taxon>
        <taxon>Bacilli</taxon>
        <taxon>Bacillales</taxon>
        <taxon>Bacillaceae</taxon>
        <taxon>Robertmurraya</taxon>
    </lineage>
</organism>
<dbReference type="Proteomes" id="UP001290455">
    <property type="component" value="Unassembled WGS sequence"/>
</dbReference>
<keyword evidence="1" id="KW-0732">Signal</keyword>
<feature type="chain" id="PRO_5047063357" evidence="1">
    <location>
        <begin position="24"/>
        <end position="222"/>
    </location>
</feature>
<evidence type="ECO:0000256" key="1">
    <source>
        <dbReference type="SAM" id="SignalP"/>
    </source>
</evidence>
<dbReference type="EMBL" id="JAXOFX010000004">
    <property type="protein sequence ID" value="MDZ5471883.1"/>
    <property type="molecule type" value="Genomic_DNA"/>
</dbReference>
<keyword evidence="3" id="KW-1185">Reference proteome</keyword>
<comment type="caution">
    <text evidence="2">The sequence shown here is derived from an EMBL/GenBank/DDBJ whole genome shotgun (WGS) entry which is preliminary data.</text>
</comment>